<proteinExistence type="predicted"/>
<dbReference type="RefSeq" id="WP_284243641.1">
    <property type="nucleotide sequence ID" value="NZ_BSST01000001.1"/>
</dbReference>
<comment type="caution">
    <text evidence="1">The sequence shown here is derived from an EMBL/GenBank/DDBJ whole genome shotgun (WGS) entry which is preliminary data.</text>
</comment>
<reference evidence="1 2" key="1">
    <citation type="submission" date="2023-03" db="EMBL/GenBank/DDBJ databases">
        <title>Draft genome sequence of Thalassotalea insulae KCTC 62186T.</title>
        <authorList>
            <person name="Sawabe T."/>
        </authorList>
    </citation>
    <scope>NUCLEOTIDE SEQUENCE [LARGE SCALE GENOMIC DNA]</scope>
    <source>
        <strain evidence="1 2">KCTC 62186</strain>
    </source>
</reference>
<name>A0ABQ6GP54_9GAMM</name>
<keyword evidence="2" id="KW-1185">Reference proteome</keyword>
<protein>
    <submittedName>
        <fullName evidence="1">Uncharacterized protein</fullName>
    </submittedName>
</protein>
<evidence type="ECO:0000313" key="1">
    <source>
        <dbReference type="EMBL" id="GLX77748.1"/>
    </source>
</evidence>
<evidence type="ECO:0000313" key="2">
    <source>
        <dbReference type="Proteomes" id="UP001157186"/>
    </source>
</evidence>
<gene>
    <name evidence="1" type="ORF">tinsulaeT_10880</name>
</gene>
<organism evidence="1 2">
    <name type="scientific">Thalassotalea insulae</name>
    <dbReference type="NCBI Taxonomy" id="2056778"/>
    <lineage>
        <taxon>Bacteria</taxon>
        <taxon>Pseudomonadati</taxon>
        <taxon>Pseudomonadota</taxon>
        <taxon>Gammaproteobacteria</taxon>
        <taxon>Alteromonadales</taxon>
        <taxon>Colwelliaceae</taxon>
        <taxon>Thalassotalea</taxon>
    </lineage>
</organism>
<sequence>MTTTTDVWQKYATELTNLVTAGQFDSNSQVISFAGTTLSVDLGNANAKVINDVVYNIANTIPAYSPSYAAKGGLISSYASFLDAIDLKGDPNPNLDPEINNATTAFNNAQTNFIDVQTKAYSAWANFKTASGSDVSFFTWVQSNYPVYIQAKSTLQATESKLQQLNIQKYGQGYQIIANAINMVSSSSGALDITAQTPYNMAVASGATAPAGSGPAVLPGEAPQQPASQLVDSYAPAYNLNAFTTKYQEWQAASTNNQRTGGTISVSSSSKASQWSQFGWSANVGGLFGDFLSIVGAGSTSGQTTTFNTQSESFGLEVSFTGLGTFQLNQGKWYQAGLVQDYKNNLKPNSPDFFGEHGSMGLIPTEAIVGFEPEITLTLDQADYDKFVQTWQANASASLNLGPFRLGSANVSTYGSRQDINFDASSRQIKIGPVKSTVPLLLGVISTKI</sequence>
<accession>A0ABQ6GP54</accession>
<dbReference type="EMBL" id="BSST01000001">
    <property type="protein sequence ID" value="GLX77748.1"/>
    <property type="molecule type" value="Genomic_DNA"/>
</dbReference>
<dbReference type="Proteomes" id="UP001157186">
    <property type="component" value="Unassembled WGS sequence"/>
</dbReference>